<protein>
    <submittedName>
        <fullName evidence="1">Uncharacterized protein</fullName>
    </submittedName>
</protein>
<proteinExistence type="predicted"/>
<accession>A0A0F9N0H4</accession>
<reference evidence="1" key="1">
    <citation type="journal article" date="2015" name="Nature">
        <title>Complex archaea that bridge the gap between prokaryotes and eukaryotes.</title>
        <authorList>
            <person name="Spang A."/>
            <person name="Saw J.H."/>
            <person name="Jorgensen S.L."/>
            <person name="Zaremba-Niedzwiedzka K."/>
            <person name="Martijn J."/>
            <person name="Lind A.E."/>
            <person name="van Eijk R."/>
            <person name="Schleper C."/>
            <person name="Guy L."/>
            <person name="Ettema T.J."/>
        </authorList>
    </citation>
    <scope>NUCLEOTIDE SEQUENCE</scope>
</reference>
<name>A0A0F9N0H4_9ZZZZ</name>
<dbReference type="Pfam" id="PF19669">
    <property type="entry name" value="DUF6172"/>
    <property type="match status" value="1"/>
</dbReference>
<dbReference type="EMBL" id="LAZR01003968">
    <property type="protein sequence ID" value="KKN13025.1"/>
    <property type="molecule type" value="Genomic_DNA"/>
</dbReference>
<gene>
    <name evidence="1" type="ORF">LCGC14_1010550</name>
</gene>
<organism evidence="1">
    <name type="scientific">marine sediment metagenome</name>
    <dbReference type="NCBI Taxonomy" id="412755"/>
    <lineage>
        <taxon>unclassified sequences</taxon>
        <taxon>metagenomes</taxon>
        <taxon>ecological metagenomes</taxon>
    </lineage>
</organism>
<sequence>MKKTFKLDHPKIKVPRVVDSVKHDIRKFLKKERKAPLPSGAVYWGFDCKCGQSEELAVEVHPSALTKQIDELVENNIMTIYVEITPKAIAAGETSSAQGN</sequence>
<comment type="caution">
    <text evidence="1">The sequence shown here is derived from an EMBL/GenBank/DDBJ whole genome shotgun (WGS) entry which is preliminary data.</text>
</comment>
<dbReference type="InterPro" id="IPR046170">
    <property type="entry name" value="DUF6172"/>
</dbReference>
<evidence type="ECO:0000313" key="1">
    <source>
        <dbReference type="EMBL" id="KKN13025.1"/>
    </source>
</evidence>
<dbReference type="AlphaFoldDB" id="A0A0F9N0H4"/>